<feature type="chain" id="PRO_5043008066" description="Secreted protein" evidence="1">
    <location>
        <begin position="21"/>
        <end position="86"/>
    </location>
</feature>
<dbReference type="Proteomes" id="UP001302126">
    <property type="component" value="Unassembled WGS sequence"/>
</dbReference>
<protein>
    <recommendedName>
        <fullName evidence="4">Secreted protein</fullName>
    </recommendedName>
</protein>
<name>A0AAN6WK02_9PEZI</name>
<proteinExistence type="predicted"/>
<reference evidence="2" key="2">
    <citation type="submission" date="2023-05" db="EMBL/GenBank/DDBJ databases">
        <authorList>
            <consortium name="Lawrence Berkeley National Laboratory"/>
            <person name="Steindorff A."/>
            <person name="Hensen N."/>
            <person name="Bonometti L."/>
            <person name="Westerberg I."/>
            <person name="Brannstrom I.O."/>
            <person name="Guillou S."/>
            <person name="Cros-Aarteil S."/>
            <person name="Calhoun S."/>
            <person name="Haridas S."/>
            <person name="Kuo A."/>
            <person name="Mondo S."/>
            <person name="Pangilinan J."/>
            <person name="Riley R."/>
            <person name="Labutti K."/>
            <person name="Andreopoulos B."/>
            <person name="Lipzen A."/>
            <person name="Chen C."/>
            <person name="Yanf M."/>
            <person name="Daum C."/>
            <person name="Ng V."/>
            <person name="Clum A."/>
            <person name="Ohm R."/>
            <person name="Martin F."/>
            <person name="Silar P."/>
            <person name="Natvig D."/>
            <person name="Lalanne C."/>
            <person name="Gautier V."/>
            <person name="Ament-Velasquez S.L."/>
            <person name="Kruys A."/>
            <person name="Hutchinson M.I."/>
            <person name="Powell A.J."/>
            <person name="Barry K."/>
            <person name="Miller A.N."/>
            <person name="Grigoriev I.V."/>
            <person name="Debuchy R."/>
            <person name="Gladieux P."/>
            <person name="Thoren M.H."/>
            <person name="Johannesson H."/>
        </authorList>
    </citation>
    <scope>NUCLEOTIDE SEQUENCE</scope>
    <source>
        <strain evidence="2">PSN309</strain>
    </source>
</reference>
<gene>
    <name evidence="2" type="ORF">QBC35DRAFT_456260</name>
</gene>
<feature type="signal peptide" evidence="1">
    <location>
        <begin position="1"/>
        <end position="20"/>
    </location>
</feature>
<keyword evidence="1" id="KW-0732">Signal</keyword>
<accession>A0AAN6WK02</accession>
<evidence type="ECO:0000313" key="3">
    <source>
        <dbReference type="Proteomes" id="UP001302126"/>
    </source>
</evidence>
<keyword evidence="3" id="KW-1185">Reference proteome</keyword>
<evidence type="ECO:0008006" key="4">
    <source>
        <dbReference type="Google" id="ProtNLM"/>
    </source>
</evidence>
<sequence length="86" mass="8758">MKATFSAVVILQAPTASVSAVAVSVGIRHLENGQAPPATTSTGDGAFSANFINFLDKRQAPTPTTTAAESTSTDGGVDANFINFLD</sequence>
<reference evidence="2" key="1">
    <citation type="journal article" date="2023" name="Mol. Phylogenet. Evol.">
        <title>Genome-scale phylogeny and comparative genomics of the fungal order Sordariales.</title>
        <authorList>
            <person name="Hensen N."/>
            <person name="Bonometti L."/>
            <person name="Westerberg I."/>
            <person name="Brannstrom I.O."/>
            <person name="Guillou S."/>
            <person name="Cros-Aarteil S."/>
            <person name="Calhoun S."/>
            <person name="Haridas S."/>
            <person name="Kuo A."/>
            <person name="Mondo S."/>
            <person name="Pangilinan J."/>
            <person name="Riley R."/>
            <person name="LaButti K."/>
            <person name="Andreopoulos B."/>
            <person name="Lipzen A."/>
            <person name="Chen C."/>
            <person name="Yan M."/>
            <person name="Daum C."/>
            <person name="Ng V."/>
            <person name="Clum A."/>
            <person name="Steindorff A."/>
            <person name="Ohm R.A."/>
            <person name="Martin F."/>
            <person name="Silar P."/>
            <person name="Natvig D.O."/>
            <person name="Lalanne C."/>
            <person name="Gautier V."/>
            <person name="Ament-Velasquez S.L."/>
            <person name="Kruys A."/>
            <person name="Hutchinson M.I."/>
            <person name="Powell A.J."/>
            <person name="Barry K."/>
            <person name="Miller A.N."/>
            <person name="Grigoriev I.V."/>
            <person name="Debuchy R."/>
            <person name="Gladieux P."/>
            <person name="Hiltunen Thoren M."/>
            <person name="Johannesson H."/>
        </authorList>
    </citation>
    <scope>NUCLEOTIDE SEQUENCE</scope>
    <source>
        <strain evidence="2">PSN309</strain>
    </source>
</reference>
<evidence type="ECO:0000313" key="2">
    <source>
        <dbReference type="EMBL" id="KAK4183469.1"/>
    </source>
</evidence>
<comment type="caution">
    <text evidence="2">The sequence shown here is derived from an EMBL/GenBank/DDBJ whole genome shotgun (WGS) entry which is preliminary data.</text>
</comment>
<evidence type="ECO:0000256" key="1">
    <source>
        <dbReference type="SAM" id="SignalP"/>
    </source>
</evidence>
<organism evidence="2 3">
    <name type="scientific">Podospora australis</name>
    <dbReference type="NCBI Taxonomy" id="1536484"/>
    <lineage>
        <taxon>Eukaryota</taxon>
        <taxon>Fungi</taxon>
        <taxon>Dikarya</taxon>
        <taxon>Ascomycota</taxon>
        <taxon>Pezizomycotina</taxon>
        <taxon>Sordariomycetes</taxon>
        <taxon>Sordariomycetidae</taxon>
        <taxon>Sordariales</taxon>
        <taxon>Podosporaceae</taxon>
        <taxon>Podospora</taxon>
    </lineage>
</organism>
<dbReference type="AlphaFoldDB" id="A0AAN6WK02"/>
<dbReference type="EMBL" id="MU864546">
    <property type="protein sequence ID" value="KAK4183469.1"/>
    <property type="molecule type" value="Genomic_DNA"/>
</dbReference>